<dbReference type="Proteomes" id="UP001305779">
    <property type="component" value="Unassembled WGS sequence"/>
</dbReference>
<dbReference type="PANTHER" id="PTHR42085:SF2">
    <property type="entry name" value="F-BOX DOMAIN-CONTAINING PROTEIN"/>
    <property type="match status" value="1"/>
</dbReference>
<protein>
    <submittedName>
        <fullName evidence="1">Uncharacterized protein</fullName>
    </submittedName>
</protein>
<reference evidence="1 2" key="1">
    <citation type="journal article" date="2023" name="G3 (Bethesda)">
        <title>A chromosome-level genome assembly of Zasmidium syzygii isolated from banana leaves.</title>
        <authorList>
            <person name="van Westerhoven A.C."/>
            <person name="Mehrabi R."/>
            <person name="Talebi R."/>
            <person name="Steentjes M.B.F."/>
            <person name="Corcolon B."/>
            <person name="Chong P.A."/>
            <person name="Kema G.H.J."/>
            <person name="Seidl M.F."/>
        </authorList>
    </citation>
    <scope>NUCLEOTIDE SEQUENCE [LARGE SCALE GENOMIC DNA]</scope>
    <source>
        <strain evidence="1 2">P124</strain>
    </source>
</reference>
<dbReference type="InterPro" id="IPR038883">
    <property type="entry name" value="AN11006-like"/>
</dbReference>
<dbReference type="PANTHER" id="PTHR42085">
    <property type="entry name" value="F-BOX DOMAIN-CONTAINING PROTEIN"/>
    <property type="match status" value="1"/>
</dbReference>
<comment type="caution">
    <text evidence="1">The sequence shown here is derived from an EMBL/GenBank/DDBJ whole genome shotgun (WGS) entry which is preliminary data.</text>
</comment>
<dbReference type="EMBL" id="JAXOVC010000006">
    <property type="protein sequence ID" value="KAK4500662.1"/>
    <property type="molecule type" value="Genomic_DNA"/>
</dbReference>
<sequence>MPFTSDRQHPPGRQFPGFVDHHSLKIGRRALKNPKYKKLHLLTLPAEVRNHIYEEVLVESDNINVPATGMKQPALLRVCGQIRDEVTQMYYGQNIFTLNVQDYDGTAFAPFHKIMMRVFATENVNTENTADTTAEKVAPKLEVVLHGGPSWANLSRWLHAVHAGEMWPIDVHGWDMVSVSNEWMGVLTIFRTLMDAMLHLPWAEVERVLEGMWMMLVMIDHHWV</sequence>
<proteinExistence type="predicted"/>
<name>A0ABR0EGM9_ZASCE</name>
<gene>
    <name evidence="1" type="ORF">PRZ48_008851</name>
</gene>
<accession>A0ABR0EGM9</accession>
<evidence type="ECO:0000313" key="1">
    <source>
        <dbReference type="EMBL" id="KAK4500662.1"/>
    </source>
</evidence>
<evidence type="ECO:0000313" key="2">
    <source>
        <dbReference type="Proteomes" id="UP001305779"/>
    </source>
</evidence>
<keyword evidence="2" id="KW-1185">Reference proteome</keyword>
<organism evidence="1 2">
    <name type="scientific">Zasmidium cellare</name>
    <name type="common">Wine cellar mold</name>
    <name type="synonym">Racodium cellare</name>
    <dbReference type="NCBI Taxonomy" id="395010"/>
    <lineage>
        <taxon>Eukaryota</taxon>
        <taxon>Fungi</taxon>
        <taxon>Dikarya</taxon>
        <taxon>Ascomycota</taxon>
        <taxon>Pezizomycotina</taxon>
        <taxon>Dothideomycetes</taxon>
        <taxon>Dothideomycetidae</taxon>
        <taxon>Mycosphaerellales</taxon>
        <taxon>Mycosphaerellaceae</taxon>
        <taxon>Zasmidium</taxon>
    </lineage>
</organism>